<dbReference type="PANTHER" id="PTHR30086">
    <property type="entry name" value="ARGININE EXPORTER PROTEIN ARGO"/>
    <property type="match status" value="1"/>
</dbReference>
<evidence type="ECO:0000313" key="8">
    <source>
        <dbReference type="Proteomes" id="UP000184212"/>
    </source>
</evidence>
<evidence type="ECO:0000256" key="1">
    <source>
        <dbReference type="ARBA" id="ARBA00004651"/>
    </source>
</evidence>
<keyword evidence="4 6" id="KW-1133">Transmembrane helix</keyword>
<evidence type="ECO:0000256" key="5">
    <source>
        <dbReference type="ARBA" id="ARBA00023136"/>
    </source>
</evidence>
<evidence type="ECO:0000256" key="2">
    <source>
        <dbReference type="ARBA" id="ARBA00022475"/>
    </source>
</evidence>
<dbReference type="STRING" id="947013.SAMN04488109_4497"/>
<dbReference type="GO" id="GO:0005886">
    <property type="term" value="C:plasma membrane"/>
    <property type="evidence" value="ECO:0007669"/>
    <property type="project" value="UniProtKB-SubCell"/>
</dbReference>
<keyword evidence="8" id="KW-1185">Reference proteome</keyword>
<dbReference type="EMBL" id="FQWQ01000003">
    <property type="protein sequence ID" value="SHH58747.1"/>
    <property type="molecule type" value="Genomic_DNA"/>
</dbReference>
<dbReference type="GO" id="GO:0015171">
    <property type="term" value="F:amino acid transmembrane transporter activity"/>
    <property type="evidence" value="ECO:0007669"/>
    <property type="project" value="TreeGrafter"/>
</dbReference>
<evidence type="ECO:0000256" key="3">
    <source>
        <dbReference type="ARBA" id="ARBA00022692"/>
    </source>
</evidence>
<proteinExistence type="predicted"/>
<comment type="subcellular location">
    <subcellularLocation>
        <location evidence="1">Cell membrane</location>
        <topology evidence="1">Multi-pass membrane protein</topology>
    </subcellularLocation>
</comment>
<dbReference type="Pfam" id="PF01810">
    <property type="entry name" value="LysE"/>
    <property type="match status" value="1"/>
</dbReference>
<sequence length="209" mass="23252">MAIVRDGVLYGIVLAFLIGPVFFALLQTSIERGFWSGFWVAVGISCSDALYILVSYLGLIQFMQAERFRHYLAYGGGLVLLGFGVYYLAVKSRKLVVFDPKNIAERSWIRLALKGFIINGLSPMVLFFWIATVGVATTRLGYTLPNEAFIFFGSIVGTVFSTDLIKAKLADKLRTIITPRSIRIMNIILGIVLIVFAGKLIFFPNTIPH</sequence>
<evidence type="ECO:0000256" key="6">
    <source>
        <dbReference type="SAM" id="Phobius"/>
    </source>
</evidence>
<name>A0A1M5U6X4_9BACT</name>
<feature type="transmembrane region" description="Helical" evidence="6">
    <location>
        <begin position="71"/>
        <end position="90"/>
    </location>
</feature>
<keyword evidence="3 6" id="KW-0812">Transmembrane</keyword>
<feature type="transmembrane region" description="Helical" evidence="6">
    <location>
        <begin position="186"/>
        <end position="207"/>
    </location>
</feature>
<organism evidence="7 8">
    <name type="scientific">Chryseolinea serpens</name>
    <dbReference type="NCBI Taxonomy" id="947013"/>
    <lineage>
        <taxon>Bacteria</taxon>
        <taxon>Pseudomonadati</taxon>
        <taxon>Bacteroidota</taxon>
        <taxon>Cytophagia</taxon>
        <taxon>Cytophagales</taxon>
        <taxon>Fulvivirgaceae</taxon>
        <taxon>Chryseolinea</taxon>
    </lineage>
</organism>
<dbReference type="Proteomes" id="UP000184212">
    <property type="component" value="Unassembled WGS sequence"/>
</dbReference>
<feature type="transmembrane region" description="Helical" evidence="6">
    <location>
        <begin position="148"/>
        <end position="165"/>
    </location>
</feature>
<gene>
    <name evidence="7" type="ORF">SAMN04488109_4497</name>
</gene>
<evidence type="ECO:0000313" key="7">
    <source>
        <dbReference type="EMBL" id="SHH58747.1"/>
    </source>
</evidence>
<accession>A0A1M5U6X4</accession>
<dbReference type="PANTHER" id="PTHR30086:SF20">
    <property type="entry name" value="ARGININE EXPORTER PROTEIN ARGO-RELATED"/>
    <property type="match status" value="1"/>
</dbReference>
<feature type="transmembrane region" description="Helical" evidence="6">
    <location>
        <begin position="7"/>
        <end position="26"/>
    </location>
</feature>
<evidence type="ECO:0000256" key="4">
    <source>
        <dbReference type="ARBA" id="ARBA00022989"/>
    </source>
</evidence>
<keyword evidence="2" id="KW-1003">Cell membrane</keyword>
<feature type="transmembrane region" description="Helical" evidence="6">
    <location>
        <begin position="111"/>
        <end position="136"/>
    </location>
</feature>
<protein>
    <submittedName>
        <fullName evidence="7">Threonine/homoserine/homoserine lactone efflux protein</fullName>
    </submittedName>
</protein>
<dbReference type="AlphaFoldDB" id="A0A1M5U6X4"/>
<dbReference type="OrthoDB" id="679767at2"/>
<dbReference type="InterPro" id="IPR001123">
    <property type="entry name" value="LeuE-type"/>
</dbReference>
<dbReference type="RefSeq" id="WP_073138429.1">
    <property type="nucleotide sequence ID" value="NZ_FQWQ01000003.1"/>
</dbReference>
<feature type="transmembrane region" description="Helical" evidence="6">
    <location>
        <begin position="38"/>
        <end position="59"/>
    </location>
</feature>
<reference evidence="7 8" key="1">
    <citation type="submission" date="2016-11" db="EMBL/GenBank/DDBJ databases">
        <authorList>
            <person name="Jaros S."/>
            <person name="Januszkiewicz K."/>
            <person name="Wedrychowicz H."/>
        </authorList>
    </citation>
    <scope>NUCLEOTIDE SEQUENCE [LARGE SCALE GENOMIC DNA]</scope>
    <source>
        <strain evidence="7 8">DSM 24574</strain>
    </source>
</reference>
<keyword evidence="5 6" id="KW-0472">Membrane</keyword>